<name>C5CKZ6_VARPS</name>
<evidence type="ECO:0000313" key="1">
    <source>
        <dbReference type="EMBL" id="ACS21147.1"/>
    </source>
</evidence>
<dbReference type="SUPFAM" id="SSF52540">
    <property type="entry name" value="P-loop containing nucleoside triphosphate hydrolases"/>
    <property type="match status" value="1"/>
</dbReference>
<dbReference type="Gene3D" id="3.40.50.300">
    <property type="entry name" value="P-loop containing nucleotide triphosphate hydrolases"/>
    <property type="match status" value="1"/>
</dbReference>
<proteinExistence type="predicted"/>
<dbReference type="AlphaFoldDB" id="C5CKZ6"/>
<sequence>MLIVFGGLSGTGKTAIARNLVACLPSVYLRIDTIEHALLKATALASIGPVGCLRGRLAAARWFAC</sequence>
<gene>
    <name evidence="1" type="ordered locus">Vapar_4540</name>
</gene>
<organism evidence="1">
    <name type="scientific">Variovorax paradoxus (strain S110)</name>
    <dbReference type="NCBI Taxonomy" id="543728"/>
    <lineage>
        <taxon>Bacteria</taxon>
        <taxon>Pseudomonadati</taxon>
        <taxon>Pseudomonadota</taxon>
        <taxon>Betaproteobacteria</taxon>
        <taxon>Burkholderiales</taxon>
        <taxon>Comamonadaceae</taxon>
        <taxon>Variovorax</taxon>
    </lineage>
</organism>
<dbReference type="InterPro" id="IPR027417">
    <property type="entry name" value="P-loop_NTPase"/>
</dbReference>
<dbReference type="KEGG" id="vap:Vapar_4540"/>
<reference evidence="1" key="1">
    <citation type="submission" date="2009-06" db="EMBL/GenBank/DDBJ databases">
        <title>Complete sequence of chromosome 1 of Variovorax paradoxus S110.</title>
        <authorList>
            <consortium name="US DOE Joint Genome Institute"/>
            <person name="Lucas S."/>
            <person name="Copeland A."/>
            <person name="Lapidus A."/>
            <person name="Glavina del Rio T."/>
            <person name="Tice H."/>
            <person name="Bruce D."/>
            <person name="Goodwin L."/>
            <person name="Pitluck S."/>
            <person name="Chertkov O."/>
            <person name="Brettin T."/>
            <person name="Detter J.C."/>
            <person name="Han C."/>
            <person name="Larimer F."/>
            <person name="Land M."/>
            <person name="Hauser L."/>
            <person name="Kyrpides N."/>
            <person name="Ovchinnikova G."/>
            <person name="Orwin P."/>
            <person name="Leadbetter J.R."/>
            <person name="Spain J.C."/>
            <person name="Han J.I."/>
        </authorList>
    </citation>
    <scope>NUCLEOTIDE SEQUENCE</scope>
    <source>
        <strain evidence="1">S110</strain>
    </source>
</reference>
<dbReference type="EMBL" id="CP001635">
    <property type="protein sequence ID" value="ACS21147.1"/>
    <property type="molecule type" value="Genomic_DNA"/>
</dbReference>
<dbReference type="OrthoDB" id="3819922at2"/>
<dbReference type="STRING" id="543728.Vapar_4540"/>
<dbReference type="eggNOG" id="COG0645">
    <property type="taxonomic scope" value="Bacteria"/>
</dbReference>
<accession>C5CKZ6</accession>
<protein>
    <submittedName>
        <fullName evidence="1">Uncharacterized protein</fullName>
    </submittedName>
</protein>
<dbReference type="HOGENOM" id="CLU_2848603_0_0_4"/>